<proteinExistence type="predicted"/>
<keyword evidence="2" id="KW-1185">Reference proteome</keyword>
<dbReference type="EMBL" id="CAWUFR010000008">
    <property type="protein sequence ID" value="CAK6951895.1"/>
    <property type="molecule type" value="Genomic_DNA"/>
</dbReference>
<feature type="non-terminal residue" evidence="1">
    <location>
        <position position="1"/>
    </location>
</feature>
<gene>
    <name evidence="1" type="ORF">FSCOSCO3_A010643</name>
</gene>
<feature type="non-terminal residue" evidence="1">
    <location>
        <position position="54"/>
    </location>
</feature>
<sequence length="54" mass="6038">RIHIILLLTVEMNDSLCDMFPEHSLLPPAFPLRPQPLALADSLVICTSGIRGRR</sequence>
<dbReference type="Proteomes" id="UP001314229">
    <property type="component" value="Unassembled WGS sequence"/>
</dbReference>
<reference evidence="1 2" key="1">
    <citation type="submission" date="2024-01" db="EMBL/GenBank/DDBJ databases">
        <authorList>
            <person name="Alioto T."/>
            <person name="Alioto T."/>
            <person name="Gomez Garrido J."/>
        </authorList>
    </citation>
    <scope>NUCLEOTIDE SEQUENCE [LARGE SCALE GENOMIC DNA]</scope>
</reference>
<protein>
    <submittedName>
        <fullName evidence="1">Uncharacterized protein</fullName>
    </submittedName>
</protein>
<name>A0AAV1MYZ4_SCOSC</name>
<comment type="caution">
    <text evidence="1">The sequence shown here is derived from an EMBL/GenBank/DDBJ whole genome shotgun (WGS) entry which is preliminary data.</text>
</comment>
<accession>A0AAV1MYZ4</accession>
<evidence type="ECO:0000313" key="1">
    <source>
        <dbReference type="EMBL" id="CAK6951895.1"/>
    </source>
</evidence>
<organism evidence="1 2">
    <name type="scientific">Scomber scombrus</name>
    <name type="common">Atlantic mackerel</name>
    <name type="synonym">Scomber vernalis</name>
    <dbReference type="NCBI Taxonomy" id="13677"/>
    <lineage>
        <taxon>Eukaryota</taxon>
        <taxon>Metazoa</taxon>
        <taxon>Chordata</taxon>
        <taxon>Craniata</taxon>
        <taxon>Vertebrata</taxon>
        <taxon>Euteleostomi</taxon>
        <taxon>Actinopterygii</taxon>
        <taxon>Neopterygii</taxon>
        <taxon>Teleostei</taxon>
        <taxon>Neoteleostei</taxon>
        <taxon>Acanthomorphata</taxon>
        <taxon>Pelagiaria</taxon>
        <taxon>Scombriformes</taxon>
        <taxon>Scombridae</taxon>
        <taxon>Scomber</taxon>
    </lineage>
</organism>
<evidence type="ECO:0000313" key="2">
    <source>
        <dbReference type="Proteomes" id="UP001314229"/>
    </source>
</evidence>
<dbReference type="AlphaFoldDB" id="A0AAV1MYZ4"/>